<accession>A0A9J6GF13</accession>
<proteinExistence type="predicted"/>
<evidence type="ECO:0000259" key="4">
    <source>
        <dbReference type="PROSITE" id="PS50158"/>
    </source>
</evidence>
<evidence type="ECO:0000313" key="5">
    <source>
        <dbReference type="EMBL" id="KAH9373361.1"/>
    </source>
</evidence>
<evidence type="ECO:0000313" key="6">
    <source>
        <dbReference type="Proteomes" id="UP000821853"/>
    </source>
</evidence>
<dbReference type="EMBL" id="JABSTR010000006">
    <property type="protein sequence ID" value="KAH9373361.1"/>
    <property type="molecule type" value="Genomic_DNA"/>
</dbReference>
<keyword evidence="2" id="KW-0175">Coiled coil</keyword>
<evidence type="ECO:0000256" key="2">
    <source>
        <dbReference type="SAM" id="Coils"/>
    </source>
</evidence>
<reference evidence="5 6" key="1">
    <citation type="journal article" date="2020" name="Cell">
        <title>Large-Scale Comparative Analyses of Tick Genomes Elucidate Their Genetic Diversity and Vector Capacities.</title>
        <authorList>
            <consortium name="Tick Genome and Microbiome Consortium (TIGMIC)"/>
            <person name="Jia N."/>
            <person name="Wang J."/>
            <person name="Shi W."/>
            <person name="Du L."/>
            <person name="Sun Y."/>
            <person name="Zhan W."/>
            <person name="Jiang J.F."/>
            <person name="Wang Q."/>
            <person name="Zhang B."/>
            <person name="Ji P."/>
            <person name="Bell-Sakyi L."/>
            <person name="Cui X.M."/>
            <person name="Yuan T.T."/>
            <person name="Jiang B.G."/>
            <person name="Yang W.F."/>
            <person name="Lam T.T."/>
            <person name="Chang Q.C."/>
            <person name="Ding S.J."/>
            <person name="Wang X.J."/>
            <person name="Zhu J.G."/>
            <person name="Ruan X.D."/>
            <person name="Zhao L."/>
            <person name="Wei J.T."/>
            <person name="Ye R.Z."/>
            <person name="Que T.C."/>
            <person name="Du C.H."/>
            <person name="Zhou Y.H."/>
            <person name="Cheng J.X."/>
            <person name="Dai P.F."/>
            <person name="Guo W.B."/>
            <person name="Han X.H."/>
            <person name="Huang E.J."/>
            <person name="Li L.F."/>
            <person name="Wei W."/>
            <person name="Gao Y.C."/>
            <person name="Liu J.Z."/>
            <person name="Shao H.Z."/>
            <person name="Wang X."/>
            <person name="Wang C.C."/>
            <person name="Yang T.C."/>
            <person name="Huo Q.B."/>
            <person name="Li W."/>
            <person name="Chen H.Y."/>
            <person name="Chen S.E."/>
            <person name="Zhou L.G."/>
            <person name="Ni X.B."/>
            <person name="Tian J.H."/>
            <person name="Sheng Y."/>
            <person name="Liu T."/>
            <person name="Pan Y.S."/>
            <person name="Xia L.Y."/>
            <person name="Li J."/>
            <person name="Zhao F."/>
            <person name="Cao W.C."/>
        </authorList>
    </citation>
    <scope>NUCLEOTIDE SEQUENCE [LARGE SCALE GENOMIC DNA]</scope>
    <source>
        <strain evidence="5">HaeL-2018</strain>
    </source>
</reference>
<dbReference type="SUPFAM" id="SSF57756">
    <property type="entry name" value="Retrovirus zinc finger-like domains"/>
    <property type="match status" value="1"/>
</dbReference>
<dbReference type="Proteomes" id="UP000821853">
    <property type="component" value="Chromosome 4"/>
</dbReference>
<keyword evidence="1" id="KW-0479">Metal-binding</keyword>
<dbReference type="PROSITE" id="PS50158">
    <property type="entry name" value="ZF_CCHC"/>
    <property type="match status" value="1"/>
</dbReference>
<feature type="coiled-coil region" evidence="2">
    <location>
        <begin position="183"/>
        <end position="210"/>
    </location>
</feature>
<feature type="compositionally biased region" description="Basic and acidic residues" evidence="3">
    <location>
        <begin position="97"/>
        <end position="114"/>
    </location>
</feature>
<name>A0A9J6GF13_HAELO</name>
<feature type="region of interest" description="Disordered" evidence="3">
    <location>
        <begin position="83"/>
        <end position="156"/>
    </location>
</feature>
<comment type="caution">
    <text evidence="5">The sequence shown here is derived from an EMBL/GenBank/DDBJ whole genome shotgun (WGS) entry which is preliminary data.</text>
</comment>
<dbReference type="GO" id="GO:0008270">
    <property type="term" value="F:zinc ion binding"/>
    <property type="evidence" value="ECO:0007669"/>
    <property type="project" value="UniProtKB-KW"/>
</dbReference>
<feature type="domain" description="CCHC-type" evidence="4">
    <location>
        <begin position="19"/>
        <end position="33"/>
    </location>
</feature>
<keyword evidence="6" id="KW-1185">Reference proteome</keyword>
<dbReference type="OMA" id="GHICTSK"/>
<gene>
    <name evidence="5" type="ORF">HPB48_018414</name>
</gene>
<dbReference type="InterPro" id="IPR001878">
    <property type="entry name" value="Znf_CCHC"/>
</dbReference>
<sequence>MCGQSMLRCTLHRRQTDICYACGRLGHRADVCPTPEKPICRGCGIASPPEGHICTSKCALCGGLHPTADKQCKQRFQLPYVVRRRRERQRAKSPASPDRKRDRSRSPSRGRFEAPRSCSKTGHSRSTERSRSRRRSRSKGSPALLIQEPPEAEQTTWVDRVKGLTPRVMGVSSTPPEHSAARIVQLERENASLRNAFEQLKAEIAEMIRAGKALPAQRPLPPETEKVAKLIEPEAPVIGKPAKKRSKRIRDEGFDIFTLVLKKVHFHRSQSLHGSQ</sequence>
<organism evidence="5 6">
    <name type="scientific">Haemaphysalis longicornis</name>
    <name type="common">Bush tick</name>
    <dbReference type="NCBI Taxonomy" id="44386"/>
    <lineage>
        <taxon>Eukaryota</taxon>
        <taxon>Metazoa</taxon>
        <taxon>Ecdysozoa</taxon>
        <taxon>Arthropoda</taxon>
        <taxon>Chelicerata</taxon>
        <taxon>Arachnida</taxon>
        <taxon>Acari</taxon>
        <taxon>Parasitiformes</taxon>
        <taxon>Ixodida</taxon>
        <taxon>Ixodoidea</taxon>
        <taxon>Ixodidae</taxon>
        <taxon>Haemaphysalinae</taxon>
        <taxon>Haemaphysalis</taxon>
    </lineage>
</organism>
<protein>
    <recommendedName>
        <fullName evidence="4">CCHC-type domain-containing protein</fullName>
    </recommendedName>
</protein>
<dbReference type="OrthoDB" id="6488226at2759"/>
<dbReference type="VEuPathDB" id="VectorBase:HLOH_059879"/>
<evidence type="ECO:0000256" key="1">
    <source>
        <dbReference type="PROSITE-ProRule" id="PRU00047"/>
    </source>
</evidence>
<dbReference type="AlphaFoldDB" id="A0A9J6GF13"/>
<dbReference type="GO" id="GO:0003676">
    <property type="term" value="F:nucleic acid binding"/>
    <property type="evidence" value="ECO:0007669"/>
    <property type="project" value="InterPro"/>
</dbReference>
<keyword evidence="1" id="KW-0862">Zinc</keyword>
<keyword evidence="1" id="KW-0863">Zinc-finger</keyword>
<dbReference type="InterPro" id="IPR036875">
    <property type="entry name" value="Znf_CCHC_sf"/>
</dbReference>
<evidence type="ECO:0000256" key="3">
    <source>
        <dbReference type="SAM" id="MobiDB-lite"/>
    </source>
</evidence>